<dbReference type="KEGG" id="tva:4772457"/>
<sequence>MVKKLFESVFLIEVRQPDIINLEAMHPQDHELSDEMLYLSSATTPLIPLPETSFVYTFNMKQLYCHTIYFFQSGVSYEIIIFSATSYCKIFREFLDQALHHFKEKIATARERYQYVLDYLLKWKNEIDSEKITLQFPNGDVEFTLPDERCFEGYNPSKYFNLQQVKDIWRALLADEPILIVAPDAEVGSYACLSALSLSKPIEYKGSFILWLRETDPRFIDLVNNKSEVKIVASSNPNLSNLNYFKVIINVDKVRDDSAASKYAYTELPDRMADILSVCVSVMDHYLNYNPWADLLNDPLKQKVVKSYRKLLTKPSISVDDYLKFSRSKTFEYFRYRNLNRDTWREAILSGDPNCLTKIQNPEDLLKIISYSKEQKKKYVNDKHVFSVLNQHLKIASQRYHELTGSDPKL</sequence>
<organism evidence="1 2">
    <name type="scientific">Trichomonas vaginalis (strain ATCC PRA-98 / G3)</name>
    <dbReference type="NCBI Taxonomy" id="412133"/>
    <lineage>
        <taxon>Eukaryota</taxon>
        <taxon>Metamonada</taxon>
        <taxon>Parabasalia</taxon>
        <taxon>Trichomonadida</taxon>
        <taxon>Trichomonadidae</taxon>
        <taxon>Trichomonas</taxon>
    </lineage>
</organism>
<reference evidence="1" key="1">
    <citation type="submission" date="2006-10" db="EMBL/GenBank/DDBJ databases">
        <authorList>
            <person name="Amadeo P."/>
            <person name="Zhao Q."/>
            <person name="Wortman J."/>
            <person name="Fraser-Liggett C."/>
            <person name="Carlton J."/>
        </authorList>
    </citation>
    <scope>NUCLEOTIDE SEQUENCE</scope>
    <source>
        <strain evidence="1">G3</strain>
    </source>
</reference>
<dbReference type="Proteomes" id="UP000001542">
    <property type="component" value="Unassembled WGS sequence"/>
</dbReference>
<evidence type="ECO:0000313" key="2">
    <source>
        <dbReference type="Proteomes" id="UP000001542"/>
    </source>
</evidence>
<dbReference type="InterPro" id="IPR024224">
    <property type="entry name" value="DENND6"/>
</dbReference>
<name>A2DYS8_TRIV3</name>
<dbReference type="InParanoid" id="A2DYS8"/>
<dbReference type="PANTHER" id="PTHR13677:SF0">
    <property type="entry name" value="LD41638P"/>
    <property type="match status" value="1"/>
</dbReference>
<dbReference type="SMR" id="A2DYS8"/>
<dbReference type="PANTHER" id="PTHR13677">
    <property type="entry name" value="LD41638P"/>
    <property type="match status" value="1"/>
</dbReference>
<dbReference type="GO" id="GO:0005085">
    <property type="term" value="F:guanyl-nucleotide exchange factor activity"/>
    <property type="evidence" value="ECO:0007669"/>
    <property type="project" value="InterPro"/>
</dbReference>
<dbReference type="GO" id="GO:0055037">
    <property type="term" value="C:recycling endosome"/>
    <property type="evidence" value="ECO:0000318"/>
    <property type="project" value="GO_Central"/>
</dbReference>
<dbReference type="VEuPathDB" id="TrichDB:TVAG_426620"/>
<dbReference type="VEuPathDB" id="TrichDB:TVAGG3_0538370"/>
<dbReference type="AlphaFoldDB" id="A2DYS8"/>
<reference evidence="1" key="2">
    <citation type="journal article" date="2007" name="Science">
        <title>Draft genome sequence of the sexually transmitted pathogen Trichomonas vaginalis.</title>
        <authorList>
            <person name="Carlton J.M."/>
            <person name="Hirt R.P."/>
            <person name="Silva J.C."/>
            <person name="Delcher A.L."/>
            <person name="Schatz M."/>
            <person name="Zhao Q."/>
            <person name="Wortman J.R."/>
            <person name="Bidwell S.L."/>
            <person name="Alsmark U.C.M."/>
            <person name="Besteiro S."/>
            <person name="Sicheritz-Ponten T."/>
            <person name="Noel C.J."/>
            <person name="Dacks J.B."/>
            <person name="Foster P.G."/>
            <person name="Simillion C."/>
            <person name="Van de Peer Y."/>
            <person name="Miranda-Saavedra D."/>
            <person name="Barton G.J."/>
            <person name="Westrop G.D."/>
            <person name="Mueller S."/>
            <person name="Dessi D."/>
            <person name="Fiori P.L."/>
            <person name="Ren Q."/>
            <person name="Paulsen I."/>
            <person name="Zhang H."/>
            <person name="Bastida-Corcuera F.D."/>
            <person name="Simoes-Barbosa A."/>
            <person name="Brown M.T."/>
            <person name="Hayes R.D."/>
            <person name="Mukherjee M."/>
            <person name="Okumura C.Y."/>
            <person name="Schneider R."/>
            <person name="Smith A.J."/>
            <person name="Vanacova S."/>
            <person name="Villalvazo M."/>
            <person name="Haas B.J."/>
            <person name="Pertea M."/>
            <person name="Feldblyum T.V."/>
            <person name="Utterback T.R."/>
            <person name="Shu C.L."/>
            <person name="Osoegawa K."/>
            <person name="de Jong P.J."/>
            <person name="Hrdy I."/>
            <person name="Horvathova L."/>
            <person name="Zubacova Z."/>
            <person name="Dolezal P."/>
            <person name="Malik S.B."/>
            <person name="Logsdon J.M. Jr."/>
            <person name="Henze K."/>
            <person name="Gupta A."/>
            <person name="Wang C.C."/>
            <person name="Dunne R.L."/>
            <person name="Upcroft J.A."/>
            <person name="Upcroft P."/>
            <person name="White O."/>
            <person name="Salzberg S.L."/>
            <person name="Tang P."/>
            <person name="Chiu C.-H."/>
            <person name="Lee Y.-S."/>
            <person name="Embley T.M."/>
            <person name="Coombs G.H."/>
            <person name="Mottram J.C."/>
            <person name="Tachezy J."/>
            <person name="Fraser-Liggett C.M."/>
            <person name="Johnson P.J."/>
        </authorList>
    </citation>
    <scope>NUCLEOTIDE SEQUENCE [LARGE SCALE GENOMIC DNA]</scope>
    <source>
        <strain evidence="1">G3</strain>
    </source>
</reference>
<dbReference type="EMBL" id="DS113270">
    <property type="protein sequence ID" value="EAY14468.1"/>
    <property type="molecule type" value="Genomic_DNA"/>
</dbReference>
<dbReference type="OrthoDB" id="10622155at2759"/>
<proteinExistence type="predicted"/>
<evidence type="ECO:0008006" key="3">
    <source>
        <dbReference type="Google" id="ProtNLM"/>
    </source>
</evidence>
<gene>
    <name evidence="1" type="ORF">TVAG_426620</name>
</gene>
<protein>
    <recommendedName>
        <fullName evidence="3">UDENN domain-containing protein</fullName>
    </recommendedName>
</protein>
<evidence type="ECO:0000313" key="1">
    <source>
        <dbReference type="EMBL" id="EAY14468.1"/>
    </source>
</evidence>
<dbReference type="RefSeq" id="XP_001326691.1">
    <property type="nucleotide sequence ID" value="XM_001326656.1"/>
</dbReference>
<keyword evidence="2" id="KW-1185">Reference proteome</keyword>
<accession>A2DYS8</accession>